<dbReference type="SMART" id="SM00271">
    <property type="entry name" value="DnaJ"/>
    <property type="match status" value="1"/>
</dbReference>
<dbReference type="Pfam" id="PF00226">
    <property type="entry name" value="DnaJ"/>
    <property type="match status" value="1"/>
</dbReference>
<feature type="transmembrane region" description="Helical" evidence="1">
    <location>
        <begin position="171"/>
        <end position="193"/>
    </location>
</feature>
<feature type="transmembrane region" description="Helical" evidence="1">
    <location>
        <begin position="7"/>
        <end position="29"/>
    </location>
</feature>
<keyword evidence="1" id="KW-0812">Transmembrane</keyword>
<reference evidence="3 4" key="1">
    <citation type="journal article" date="2024" name="Commun. Biol.">
        <title>Comparative genomic analysis of thermophilic fungi reveals convergent evolutionary adaptations and gene losses.</title>
        <authorList>
            <person name="Steindorff A.S."/>
            <person name="Aguilar-Pontes M.V."/>
            <person name="Robinson A.J."/>
            <person name="Andreopoulos B."/>
            <person name="LaButti K."/>
            <person name="Kuo A."/>
            <person name="Mondo S."/>
            <person name="Riley R."/>
            <person name="Otillar R."/>
            <person name="Haridas S."/>
            <person name="Lipzen A."/>
            <person name="Grimwood J."/>
            <person name="Schmutz J."/>
            <person name="Clum A."/>
            <person name="Reid I.D."/>
            <person name="Moisan M.C."/>
            <person name="Butler G."/>
            <person name="Nguyen T.T.M."/>
            <person name="Dewar K."/>
            <person name="Conant G."/>
            <person name="Drula E."/>
            <person name="Henrissat B."/>
            <person name="Hansel C."/>
            <person name="Singer S."/>
            <person name="Hutchinson M.I."/>
            <person name="de Vries R.P."/>
            <person name="Natvig D.O."/>
            <person name="Powell A.J."/>
            <person name="Tsang A."/>
            <person name="Grigoriev I.V."/>
        </authorList>
    </citation>
    <scope>NUCLEOTIDE SEQUENCE [LARGE SCALE GENOMIC DNA]</scope>
    <source>
        <strain evidence="3 4">ATCC 24622</strain>
    </source>
</reference>
<dbReference type="InterPro" id="IPR001623">
    <property type="entry name" value="DnaJ_domain"/>
</dbReference>
<protein>
    <recommendedName>
        <fullName evidence="2">J domain-containing protein</fullName>
    </recommendedName>
</protein>
<dbReference type="InterPro" id="IPR036869">
    <property type="entry name" value="J_dom_sf"/>
</dbReference>
<dbReference type="CDD" id="cd06257">
    <property type="entry name" value="DnaJ"/>
    <property type="match status" value="1"/>
</dbReference>
<dbReference type="EMBL" id="JAZHXJ010000523">
    <property type="protein sequence ID" value="KAL1858303.1"/>
    <property type="molecule type" value="Genomic_DNA"/>
</dbReference>
<evidence type="ECO:0000256" key="1">
    <source>
        <dbReference type="SAM" id="Phobius"/>
    </source>
</evidence>
<evidence type="ECO:0000259" key="2">
    <source>
        <dbReference type="PROSITE" id="PS50076"/>
    </source>
</evidence>
<proteinExistence type="predicted"/>
<evidence type="ECO:0000313" key="4">
    <source>
        <dbReference type="Proteomes" id="UP001586593"/>
    </source>
</evidence>
<dbReference type="PRINTS" id="PR00625">
    <property type="entry name" value="JDOMAIN"/>
</dbReference>
<accession>A0ABR3WC53</accession>
<feature type="transmembrane region" description="Helical" evidence="1">
    <location>
        <begin position="49"/>
        <end position="65"/>
    </location>
</feature>
<sequence>MSGLGSLIGWAFLPNLVTGWLQTIYYGIVIRAGDPKPQPGSPRYAEHRRRIYILVVSLYLLYTVYEADFELRRAGSFYADLGVPLDASERDIKTRFRRLAALYHPDKVSGGGGSSAAESAANAYFVHLKTASDTLLDPARRFAYDRFGPVVTSWSRCVTVRDYALRGAQMLVPYYAAAAAGLYGLNLLGYLTWGRFERWLALLVLFVFEMHTLTRPTRPLLLDRVVNPLIALLAPGRPPYLPFQLIALARKLCATFFVALAQIGPVLAADTSTGQLVVGGPAAAGGDDVLLRQGLDRLDATVRVIDADATRLLEMERAPFAGDDEALSNMRAKVKEWLVQNTIRADPMVRDALGRTLTRRRADAPAGARGTR</sequence>
<dbReference type="InterPro" id="IPR050817">
    <property type="entry name" value="DjlA_DnaK_co-chaperone"/>
</dbReference>
<comment type="caution">
    <text evidence="3">The sequence shown here is derived from an EMBL/GenBank/DDBJ whole genome shotgun (WGS) entry which is preliminary data.</text>
</comment>
<keyword evidence="4" id="KW-1185">Reference proteome</keyword>
<feature type="domain" description="J" evidence="2">
    <location>
        <begin position="76"/>
        <end position="148"/>
    </location>
</feature>
<organism evidence="3 4">
    <name type="scientific">Phialemonium thermophilum</name>
    <dbReference type="NCBI Taxonomy" id="223376"/>
    <lineage>
        <taxon>Eukaryota</taxon>
        <taxon>Fungi</taxon>
        <taxon>Dikarya</taxon>
        <taxon>Ascomycota</taxon>
        <taxon>Pezizomycotina</taxon>
        <taxon>Sordariomycetes</taxon>
        <taxon>Sordariomycetidae</taxon>
        <taxon>Cephalothecales</taxon>
        <taxon>Cephalothecaceae</taxon>
        <taxon>Phialemonium</taxon>
    </lineage>
</organism>
<name>A0ABR3WC53_9PEZI</name>
<gene>
    <name evidence="3" type="ORF">VTK73DRAFT_7848</name>
</gene>
<dbReference type="PROSITE" id="PS50076">
    <property type="entry name" value="DNAJ_2"/>
    <property type="match status" value="1"/>
</dbReference>
<dbReference type="SUPFAM" id="SSF46565">
    <property type="entry name" value="Chaperone J-domain"/>
    <property type="match status" value="1"/>
</dbReference>
<dbReference type="PANTHER" id="PTHR24074">
    <property type="entry name" value="CO-CHAPERONE PROTEIN DJLA"/>
    <property type="match status" value="1"/>
</dbReference>
<dbReference type="Gene3D" id="1.10.287.110">
    <property type="entry name" value="DnaJ domain"/>
    <property type="match status" value="1"/>
</dbReference>
<keyword evidence="1" id="KW-1133">Transmembrane helix</keyword>
<evidence type="ECO:0000313" key="3">
    <source>
        <dbReference type="EMBL" id="KAL1858303.1"/>
    </source>
</evidence>
<dbReference type="Proteomes" id="UP001586593">
    <property type="component" value="Unassembled WGS sequence"/>
</dbReference>
<keyword evidence="1" id="KW-0472">Membrane</keyword>